<keyword evidence="3" id="KW-1185">Reference proteome</keyword>
<feature type="chain" id="PRO_5044770812" evidence="1">
    <location>
        <begin position="17"/>
        <end position="142"/>
    </location>
</feature>
<organism evidence="2 3">
    <name type="scientific">Stephanodiscus triporus</name>
    <dbReference type="NCBI Taxonomy" id="2934178"/>
    <lineage>
        <taxon>Eukaryota</taxon>
        <taxon>Sar</taxon>
        <taxon>Stramenopiles</taxon>
        <taxon>Ochrophyta</taxon>
        <taxon>Bacillariophyta</taxon>
        <taxon>Coscinodiscophyceae</taxon>
        <taxon>Thalassiosirophycidae</taxon>
        <taxon>Stephanodiscales</taxon>
        <taxon>Stephanodiscaceae</taxon>
        <taxon>Stephanodiscus</taxon>
    </lineage>
</organism>
<dbReference type="PROSITE" id="PS51257">
    <property type="entry name" value="PROKAR_LIPOPROTEIN"/>
    <property type="match status" value="1"/>
</dbReference>
<dbReference type="AlphaFoldDB" id="A0ABD3MZL9"/>
<reference evidence="2 3" key="1">
    <citation type="submission" date="2024-10" db="EMBL/GenBank/DDBJ databases">
        <title>Updated reference genomes for cyclostephanoid diatoms.</title>
        <authorList>
            <person name="Roberts W.R."/>
            <person name="Alverson A.J."/>
        </authorList>
    </citation>
    <scope>NUCLEOTIDE SEQUENCE [LARGE SCALE GENOMIC DNA]</scope>
    <source>
        <strain evidence="2 3">AJA276-08</strain>
    </source>
</reference>
<keyword evidence="1" id="KW-0732">Signal</keyword>
<accession>A0ABD3MZL9</accession>
<evidence type="ECO:0000313" key="2">
    <source>
        <dbReference type="EMBL" id="KAL3765915.1"/>
    </source>
</evidence>
<dbReference type="Proteomes" id="UP001530315">
    <property type="component" value="Unassembled WGS sequence"/>
</dbReference>
<protein>
    <submittedName>
        <fullName evidence="2">Uncharacterized protein</fullName>
    </submittedName>
</protein>
<feature type="signal peptide" evidence="1">
    <location>
        <begin position="1"/>
        <end position="16"/>
    </location>
</feature>
<proteinExistence type="predicted"/>
<sequence>MVKCVHLALVIAGTSACSRSQAAFLAPPGTIARGAGIKLNFGFNGLGSPPDDGKPDAEKPEKITARGLLQLITAGMGAPFLGDYQGVDSDGKMMFTLEANNLVDENGNSKQTQMPYFENGWVEEKDESEVKSGGGFKFPWQK</sequence>
<dbReference type="EMBL" id="JALLAZ020001740">
    <property type="protein sequence ID" value="KAL3765915.1"/>
    <property type="molecule type" value="Genomic_DNA"/>
</dbReference>
<gene>
    <name evidence="2" type="ORF">ACHAW5_003883</name>
</gene>
<comment type="caution">
    <text evidence="2">The sequence shown here is derived from an EMBL/GenBank/DDBJ whole genome shotgun (WGS) entry which is preliminary data.</text>
</comment>
<evidence type="ECO:0000256" key="1">
    <source>
        <dbReference type="SAM" id="SignalP"/>
    </source>
</evidence>
<evidence type="ECO:0000313" key="3">
    <source>
        <dbReference type="Proteomes" id="UP001530315"/>
    </source>
</evidence>
<name>A0ABD3MZL9_9STRA</name>